<proteinExistence type="predicted"/>
<feature type="compositionally biased region" description="Low complexity" evidence="1">
    <location>
        <begin position="190"/>
        <end position="210"/>
    </location>
</feature>
<dbReference type="Pfam" id="PF08058">
    <property type="entry name" value="NPCC"/>
    <property type="match status" value="1"/>
</dbReference>
<feature type="compositionally biased region" description="Polar residues" evidence="1">
    <location>
        <begin position="1"/>
        <end position="10"/>
    </location>
</feature>
<evidence type="ECO:0000313" key="4">
    <source>
        <dbReference type="Proteomes" id="UP000777438"/>
    </source>
</evidence>
<feature type="compositionally biased region" description="Polar residues" evidence="1">
    <location>
        <begin position="147"/>
        <end position="166"/>
    </location>
</feature>
<evidence type="ECO:0000256" key="2">
    <source>
        <dbReference type="SAM" id="Phobius"/>
    </source>
</evidence>
<name>A0A9P8W7R8_9HYPO</name>
<dbReference type="EMBL" id="JAGPYM010000007">
    <property type="protein sequence ID" value="KAH6892207.1"/>
    <property type="molecule type" value="Genomic_DNA"/>
</dbReference>
<feature type="region of interest" description="Disordered" evidence="1">
    <location>
        <begin position="190"/>
        <end position="233"/>
    </location>
</feature>
<feature type="region of interest" description="Disordered" evidence="1">
    <location>
        <begin position="1"/>
        <end position="24"/>
    </location>
</feature>
<dbReference type="PANTHER" id="PTHR28003:SF1">
    <property type="entry name" value="NUCLEOPORIN POM34"/>
    <property type="match status" value="1"/>
</dbReference>
<evidence type="ECO:0000313" key="3">
    <source>
        <dbReference type="EMBL" id="KAH6892207.1"/>
    </source>
</evidence>
<dbReference type="GO" id="GO:0030474">
    <property type="term" value="P:spindle pole body duplication"/>
    <property type="evidence" value="ECO:0007669"/>
    <property type="project" value="TreeGrafter"/>
</dbReference>
<reference evidence="3 4" key="1">
    <citation type="journal article" date="2021" name="Nat. Commun.">
        <title>Genetic determinants of endophytism in the Arabidopsis root mycobiome.</title>
        <authorList>
            <person name="Mesny F."/>
            <person name="Miyauchi S."/>
            <person name="Thiergart T."/>
            <person name="Pickel B."/>
            <person name="Atanasova L."/>
            <person name="Karlsson M."/>
            <person name="Huettel B."/>
            <person name="Barry K.W."/>
            <person name="Haridas S."/>
            <person name="Chen C."/>
            <person name="Bauer D."/>
            <person name="Andreopoulos W."/>
            <person name="Pangilinan J."/>
            <person name="LaButti K."/>
            <person name="Riley R."/>
            <person name="Lipzen A."/>
            <person name="Clum A."/>
            <person name="Drula E."/>
            <person name="Henrissat B."/>
            <person name="Kohler A."/>
            <person name="Grigoriev I.V."/>
            <person name="Martin F.M."/>
            <person name="Hacquard S."/>
        </authorList>
    </citation>
    <scope>NUCLEOTIDE SEQUENCE [LARGE SCALE GENOMIC DNA]</scope>
    <source>
        <strain evidence="3 4">MPI-CAGE-CH-0241</strain>
    </source>
</reference>
<keyword evidence="2" id="KW-1133">Transmembrane helix</keyword>
<feature type="region of interest" description="Disordered" evidence="1">
    <location>
        <begin position="126"/>
        <end position="172"/>
    </location>
</feature>
<sequence>MATQVRSTPIKSAPPVTDSPGTWRHPRLDEITRRRNATTFSEKNVRQIAYNVVALLGLWSAQLLAKLNVGSQFLPHTIRLYLGWAWFILQLVPVINIGIACLPLIKREDDLSDIALTPAQRALLGLPPTSAAPTPDAKFSTPPRYSRTPSIAGSVGSRGSYNSSPLSGRGSPIVPGSPLGSPLFQKSVNGFNGRRSSIGSGSPFSASTSTNLFSDPASPSPSGGKRTSVGLNNKWLYEKGRRSSGSAWH</sequence>
<dbReference type="InterPro" id="IPR012578">
    <property type="entry name" value="Nucl_pore_cmplx"/>
</dbReference>
<feature type="transmembrane region" description="Helical" evidence="2">
    <location>
        <begin position="48"/>
        <end position="65"/>
    </location>
</feature>
<organism evidence="3 4">
    <name type="scientific">Thelonectria olida</name>
    <dbReference type="NCBI Taxonomy" id="1576542"/>
    <lineage>
        <taxon>Eukaryota</taxon>
        <taxon>Fungi</taxon>
        <taxon>Dikarya</taxon>
        <taxon>Ascomycota</taxon>
        <taxon>Pezizomycotina</taxon>
        <taxon>Sordariomycetes</taxon>
        <taxon>Hypocreomycetidae</taxon>
        <taxon>Hypocreales</taxon>
        <taxon>Nectriaceae</taxon>
        <taxon>Thelonectria</taxon>
    </lineage>
</organism>
<dbReference type="GO" id="GO:0006606">
    <property type="term" value="P:protein import into nucleus"/>
    <property type="evidence" value="ECO:0007669"/>
    <property type="project" value="TreeGrafter"/>
</dbReference>
<gene>
    <name evidence="3" type="ORF">B0T10DRAFT_457923</name>
</gene>
<dbReference type="GO" id="GO:0005640">
    <property type="term" value="C:nuclear outer membrane"/>
    <property type="evidence" value="ECO:0007669"/>
    <property type="project" value="TreeGrafter"/>
</dbReference>
<dbReference type="OrthoDB" id="429932at2759"/>
<accession>A0A9P8W7R8</accession>
<protein>
    <submittedName>
        <fullName evidence="3">Nuclear pore complex component-domain-containing protein</fullName>
    </submittedName>
</protein>
<comment type="caution">
    <text evidence="3">The sequence shown here is derived from an EMBL/GenBank/DDBJ whole genome shotgun (WGS) entry which is preliminary data.</text>
</comment>
<keyword evidence="2" id="KW-0472">Membrane</keyword>
<dbReference type="AlphaFoldDB" id="A0A9P8W7R8"/>
<dbReference type="PANTHER" id="PTHR28003">
    <property type="entry name" value="NUCLEOPORIN POM34"/>
    <property type="match status" value="1"/>
</dbReference>
<keyword evidence="2" id="KW-0812">Transmembrane</keyword>
<keyword evidence="4" id="KW-1185">Reference proteome</keyword>
<evidence type="ECO:0000256" key="1">
    <source>
        <dbReference type="SAM" id="MobiDB-lite"/>
    </source>
</evidence>
<dbReference type="GO" id="GO:0070762">
    <property type="term" value="C:nuclear pore transmembrane ring"/>
    <property type="evidence" value="ECO:0007669"/>
    <property type="project" value="TreeGrafter"/>
</dbReference>
<feature type="transmembrane region" description="Helical" evidence="2">
    <location>
        <begin position="85"/>
        <end position="105"/>
    </location>
</feature>
<dbReference type="Proteomes" id="UP000777438">
    <property type="component" value="Unassembled WGS sequence"/>
</dbReference>